<sequence>MKLLHKIILLNSIVLLTAVSQKAFALASFSMFQERQQVDTTKRDTTKNKVVSTSGLQDGIENKSDSSFTDKKTGILYLFGNARVVYQTFELDADYIQYDTKNNIIFARGRKDEKGRYVGRPIFKMEQEGSSIADSLFYNTKTGKGTVFNTYSEQDGSYFSGGQSKKQPDDEVHIKGVTYSTCNLPHPHFGIFITKGIVTKNQIITGPAYLKIEDIPFPLGVPFAFFPKPNKKTSGVLLPNVGEDASRGFFLKDGGYYFAFNDYVDAKITGTVYTRGSYDGNVSSNYMKRYRYNGNVNFSYASTRTGLEGTPEYEPSKNFHINWSHSQNANAHPGTTFSASVNAGTASYNLATAANASYDIRTISQNTMASSISYGKVMGIFNLTAALQHSQEIQAKTLSLTLPQVNLNMSTINPFDSKTRVGDQLWYQKLTLGYSMTATNTVSGKESEIFKKGGFSRFQNGIGHQIPISLPFNVAKYFNFNVNAQYNEQWHFQTINQTMIKGIKRADSLVYDTIPGFKRSGEYNIGIGMSTKIYNTAQFKHLGNLQAIRHVMTPSVNLSYKPDFATESRGYYKKLRYQDGTPLTDPLYPGQDKLYSIFAGTLLSGPSQGKQASLGFALDNTVEAKIRSDKDTTGTGFRKLAILQGLNISGSYNFLAPAYKLSTLPFSGRSQFTDKLGINFNGELDPYQVGDTTINGIKTKQIIDKYTFANFKLPRLTSIGFSFSYSLNPEALKAKNAKMDKVNSQTNTAGLTAEQKEQLEAVSRDPNAFVDFKIPWNFAFDYSFQYRTTRAGTDPTVTNALTFNGDFNATPKWKLQFRSGYDLKAKTLALTSIDIYRDLHCWDMSIHWVPLGVYRSFYLTLKVKSSILQDLKLSKQQSYSPRYN</sequence>
<feature type="signal peptide" evidence="1">
    <location>
        <begin position="1"/>
        <end position="25"/>
    </location>
</feature>
<organism evidence="3 4">
    <name type="scientific">Pedobacter duraquae</name>
    <dbReference type="NCBI Taxonomy" id="425511"/>
    <lineage>
        <taxon>Bacteria</taxon>
        <taxon>Pseudomonadati</taxon>
        <taxon>Bacteroidota</taxon>
        <taxon>Sphingobacteriia</taxon>
        <taxon>Sphingobacteriales</taxon>
        <taxon>Sphingobacteriaceae</taxon>
        <taxon>Pedobacter</taxon>
    </lineage>
</organism>
<feature type="chain" id="PRO_5020818455" description="LPS-assembly protein LptD central domain-containing protein" evidence="1">
    <location>
        <begin position="26"/>
        <end position="884"/>
    </location>
</feature>
<dbReference type="PANTHER" id="PTHR30189">
    <property type="entry name" value="LPS-ASSEMBLY PROTEIN"/>
    <property type="match status" value="1"/>
</dbReference>
<keyword evidence="4" id="KW-1185">Reference proteome</keyword>
<feature type="domain" description="LPS-assembly protein LptD central" evidence="2">
    <location>
        <begin position="203"/>
        <end position="687"/>
    </location>
</feature>
<dbReference type="GO" id="GO:1990351">
    <property type="term" value="C:transporter complex"/>
    <property type="evidence" value="ECO:0007669"/>
    <property type="project" value="TreeGrafter"/>
</dbReference>
<dbReference type="Pfam" id="PF19838">
    <property type="entry name" value="LptD_2"/>
    <property type="match status" value="1"/>
</dbReference>
<dbReference type="InterPro" id="IPR050218">
    <property type="entry name" value="LptD"/>
</dbReference>
<dbReference type="AlphaFoldDB" id="A0A4R6IQ51"/>
<protein>
    <recommendedName>
        <fullName evidence="2">LPS-assembly protein LptD central domain-containing protein</fullName>
    </recommendedName>
</protein>
<comment type="caution">
    <text evidence="3">The sequence shown here is derived from an EMBL/GenBank/DDBJ whole genome shotgun (WGS) entry which is preliminary data.</text>
</comment>
<evidence type="ECO:0000313" key="4">
    <source>
        <dbReference type="Proteomes" id="UP000295499"/>
    </source>
</evidence>
<dbReference type="InterPro" id="IPR045659">
    <property type="entry name" value="LptD_2"/>
</dbReference>
<dbReference type="GO" id="GO:0009279">
    <property type="term" value="C:cell outer membrane"/>
    <property type="evidence" value="ECO:0007669"/>
    <property type="project" value="TreeGrafter"/>
</dbReference>
<dbReference type="RefSeq" id="WP_133551884.1">
    <property type="nucleotide sequence ID" value="NZ_SNWM01000001.1"/>
</dbReference>
<dbReference type="PANTHER" id="PTHR30189:SF1">
    <property type="entry name" value="LPS-ASSEMBLY PROTEIN LPTD"/>
    <property type="match status" value="1"/>
</dbReference>
<reference evidence="3 4" key="1">
    <citation type="submission" date="2019-03" db="EMBL/GenBank/DDBJ databases">
        <title>Genomic Encyclopedia of Archaeal and Bacterial Type Strains, Phase II (KMG-II): from individual species to whole genera.</title>
        <authorList>
            <person name="Goeker M."/>
        </authorList>
    </citation>
    <scope>NUCLEOTIDE SEQUENCE [LARGE SCALE GENOMIC DNA]</scope>
    <source>
        <strain evidence="3 4">DSM 19034</strain>
    </source>
</reference>
<accession>A0A4R6IQ51</accession>
<dbReference type="OrthoDB" id="9802320at2"/>
<dbReference type="Gene3D" id="2.60.450.10">
    <property type="entry name" value="Lipopolysaccharide (LPS) transport protein A like domain"/>
    <property type="match status" value="1"/>
</dbReference>
<keyword evidence="1" id="KW-0732">Signal</keyword>
<dbReference type="Proteomes" id="UP000295499">
    <property type="component" value="Unassembled WGS sequence"/>
</dbReference>
<name>A0A4R6IQ51_9SPHI</name>
<dbReference type="EMBL" id="SNWM01000001">
    <property type="protein sequence ID" value="TDO24146.1"/>
    <property type="molecule type" value="Genomic_DNA"/>
</dbReference>
<evidence type="ECO:0000259" key="2">
    <source>
        <dbReference type="Pfam" id="PF19838"/>
    </source>
</evidence>
<gene>
    <name evidence="3" type="ORF">CLV32_0433</name>
</gene>
<evidence type="ECO:0000313" key="3">
    <source>
        <dbReference type="EMBL" id="TDO24146.1"/>
    </source>
</evidence>
<evidence type="ECO:0000256" key="1">
    <source>
        <dbReference type="SAM" id="SignalP"/>
    </source>
</evidence>
<proteinExistence type="predicted"/>